<keyword evidence="2" id="KW-1185">Reference proteome</keyword>
<dbReference type="Proteomes" id="UP000304941">
    <property type="component" value="Unassembled WGS sequence"/>
</dbReference>
<accession>A0ABY2U050</accession>
<protein>
    <submittedName>
        <fullName evidence="1">Uncharacterized protein</fullName>
    </submittedName>
</protein>
<comment type="caution">
    <text evidence="1">The sequence shown here is derived from an EMBL/GenBank/DDBJ whole genome shotgun (WGS) entry which is preliminary data.</text>
</comment>
<evidence type="ECO:0000313" key="2">
    <source>
        <dbReference type="Proteomes" id="UP000304941"/>
    </source>
</evidence>
<feature type="non-terminal residue" evidence="1">
    <location>
        <position position="72"/>
    </location>
</feature>
<sequence>MCERVCVGAGLPAIQAPRYFSNTRVMQSQASQLPHRAPLPQGVVLISISVFSSRSAAHSTVCRCSPREIALW</sequence>
<gene>
    <name evidence="1" type="ORF">FEM54_28880</name>
</gene>
<evidence type="ECO:0000313" key="1">
    <source>
        <dbReference type="EMBL" id="TLG87852.1"/>
    </source>
</evidence>
<proteinExistence type="predicted"/>
<organism evidence="1 2">
    <name type="scientific">Pseudomonas edaphica</name>
    <dbReference type="NCBI Taxonomy" id="2006980"/>
    <lineage>
        <taxon>Bacteria</taxon>
        <taxon>Pseudomonadati</taxon>
        <taxon>Pseudomonadota</taxon>
        <taxon>Gammaproteobacteria</taxon>
        <taxon>Pseudomonadales</taxon>
        <taxon>Pseudomonadaceae</taxon>
        <taxon>Pseudomonas</taxon>
    </lineage>
</organism>
<reference evidence="1 2" key="1">
    <citation type="submission" date="2019-05" db="EMBL/GenBank/DDBJ databases">
        <title>Pseudomonas edaphica sp. nov., isolated from rhizospheric soil of Cistus ladanifer L. in Spain.</title>
        <authorList>
            <person name="Peix A."/>
        </authorList>
    </citation>
    <scope>NUCLEOTIDE SEQUENCE [LARGE SCALE GENOMIC DNA]</scope>
    <source>
        <strain evidence="1 2">RD25</strain>
    </source>
</reference>
<name>A0ABY2U050_9PSED</name>
<dbReference type="EMBL" id="VBVZ01000683">
    <property type="protein sequence ID" value="TLG87852.1"/>
    <property type="molecule type" value="Genomic_DNA"/>
</dbReference>